<sequence length="268" mass="29155">MTAQQPPRLLRGIPLAVRKLRKAFGAREVLREIDLHIPAGQFVAVVGRSGCGKSTLLRLLAGLDSASSGELLAGSAALSEALEDTRLMFQEARLLPWKKIIDNVGLGLKGNWRPQALEALEAVGLAERADEWPAALSGGQKQRVALARALIHQPRLLLLDEPLGALDALTRIEMQQLIENLWRKHGFTVLLVTHDVSEAVAIADRVILIEDGAIGLDLQVELPRPRVRGSHRQAALETEVLNRVLALPGTPPAPEPVSPLPTQLRWAQ</sequence>
<dbReference type="GO" id="GO:0016887">
    <property type="term" value="F:ATP hydrolysis activity"/>
    <property type="evidence" value="ECO:0007669"/>
    <property type="project" value="InterPro"/>
</dbReference>
<evidence type="ECO:0000313" key="11">
    <source>
        <dbReference type="EMBL" id="NNA95407.1"/>
    </source>
</evidence>
<dbReference type="InterPro" id="IPR050166">
    <property type="entry name" value="ABC_transporter_ATP-bind"/>
</dbReference>
<dbReference type="InterPro" id="IPR003439">
    <property type="entry name" value="ABC_transporter-like_ATP-bd"/>
</dbReference>
<keyword evidence="5" id="KW-0547">Nucleotide-binding</keyword>
<dbReference type="AlphaFoldDB" id="A0A7Y1MNZ9"/>
<dbReference type="PROSITE" id="PS50893">
    <property type="entry name" value="ABC_TRANSPORTER_2"/>
    <property type="match status" value="1"/>
</dbReference>
<dbReference type="NCBIfam" id="NF008420">
    <property type="entry name" value="PRK11247.1"/>
    <property type="match status" value="1"/>
</dbReference>
<evidence type="ECO:0000256" key="2">
    <source>
        <dbReference type="ARBA" id="ARBA00022448"/>
    </source>
</evidence>
<dbReference type="EMBL" id="JAAQYP010000011">
    <property type="protein sequence ID" value="NNA95407.1"/>
    <property type="molecule type" value="Genomic_DNA"/>
</dbReference>
<dbReference type="SUPFAM" id="SSF52540">
    <property type="entry name" value="P-loop containing nucleoside triphosphate hydrolases"/>
    <property type="match status" value="1"/>
</dbReference>
<dbReference type="InterPro" id="IPR017871">
    <property type="entry name" value="ABC_transporter-like_CS"/>
</dbReference>
<feature type="region of interest" description="Disordered" evidence="9">
    <location>
        <begin position="248"/>
        <end position="268"/>
    </location>
</feature>
<protein>
    <submittedName>
        <fullName evidence="11">Aliphatic sulfonates ABC transporter ATP-binding protein</fullName>
    </submittedName>
</protein>
<comment type="caution">
    <text evidence="11">The sequence shown here is derived from an EMBL/GenBank/DDBJ whole genome shotgun (WGS) entry which is preliminary data.</text>
</comment>
<evidence type="ECO:0000256" key="7">
    <source>
        <dbReference type="ARBA" id="ARBA00022967"/>
    </source>
</evidence>
<dbReference type="OrthoDB" id="9802264at2"/>
<evidence type="ECO:0000256" key="4">
    <source>
        <dbReference type="ARBA" id="ARBA00022519"/>
    </source>
</evidence>
<evidence type="ECO:0000256" key="1">
    <source>
        <dbReference type="ARBA" id="ARBA00005417"/>
    </source>
</evidence>
<organism evidence="11 12">
    <name type="scientific">Pseudomonas gessardii</name>
    <dbReference type="NCBI Taxonomy" id="78544"/>
    <lineage>
        <taxon>Bacteria</taxon>
        <taxon>Pseudomonadati</taxon>
        <taxon>Pseudomonadota</taxon>
        <taxon>Gammaproteobacteria</taxon>
        <taxon>Pseudomonadales</taxon>
        <taxon>Pseudomonadaceae</taxon>
        <taxon>Pseudomonas</taxon>
    </lineage>
</organism>
<accession>A0A7Y1MNZ9</accession>
<keyword evidence="6 11" id="KW-0067">ATP-binding</keyword>
<evidence type="ECO:0000256" key="3">
    <source>
        <dbReference type="ARBA" id="ARBA00022475"/>
    </source>
</evidence>
<dbReference type="GO" id="GO:0042918">
    <property type="term" value="P:alkanesulfonate transmembrane transport"/>
    <property type="evidence" value="ECO:0007669"/>
    <property type="project" value="UniProtKB-ARBA"/>
</dbReference>
<evidence type="ECO:0000256" key="5">
    <source>
        <dbReference type="ARBA" id="ARBA00022741"/>
    </source>
</evidence>
<dbReference type="InterPro" id="IPR027417">
    <property type="entry name" value="P-loop_NTPase"/>
</dbReference>
<dbReference type="FunFam" id="3.40.50.300:FF:000653">
    <property type="entry name" value="Aliphatic sulfonates import ATP-binding protein SsuB"/>
    <property type="match status" value="1"/>
</dbReference>
<evidence type="ECO:0000256" key="9">
    <source>
        <dbReference type="SAM" id="MobiDB-lite"/>
    </source>
</evidence>
<dbReference type="Pfam" id="PF00005">
    <property type="entry name" value="ABC_tran"/>
    <property type="match status" value="1"/>
</dbReference>
<keyword evidence="4" id="KW-0997">Cell inner membrane</keyword>
<dbReference type="InterPro" id="IPR003593">
    <property type="entry name" value="AAA+_ATPase"/>
</dbReference>
<keyword evidence="7" id="KW-1278">Translocase</keyword>
<dbReference type="SMART" id="SM00382">
    <property type="entry name" value="AAA"/>
    <property type="match status" value="1"/>
</dbReference>
<keyword evidence="3" id="KW-1003">Cell membrane</keyword>
<dbReference type="GO" id="GO:0005524">
    <property type="term" value="F:ATP binding"/>
    <property type="evidence" value="ECO:0007669"/>
    <property type="project" value="UniProtKB-KW"/>
</dbReference>
<gene>
    <name evidence="11" type="primary">ssuB</name>
    <name evidence="11" type="ORF">HBO33_09540</name>
</gene>
<evidence type="ECO:0000256" key="6">
    <source>
        <dbReference type="ARBA" id="ARBA00022840"/>
    </source>
</evidence>
<proteinExistence type="inferred from homology"/>
<evidence type="ECO:0000313" key="12">
    <source>
        <dbReference type="Proteomes" id="UP000542111"/>
    </source>
</evidence>
<name>A0A7Y1MNZ9_9PSED</name>
<dbReference type="Gene3D" id="3.40.50.300">
    <property type="entry name" value="P-loop containing nucleotide triphosphate hydrolases"/>
    <property type="match status" value="1"/>
</dbReference>
<keyword evidence="8" id="KW-0472">Membrane</keyword>
<dbReference type="PANTHER" id="PTHR42788:SF17">
    <property type="entry name" value="ALIPHATIC SULFONATES IMPORT ATP-BINDING PROTEIN SSUB"/>
    <property type="match status" value="1"/>
</dbReference>
<reference evidence="11 12" key="1">
    <citation type="journal article" date="2020" name="Front. Microbiol.">
        <title>Genetic Organization of the aprX-lipA2 Operon Affects the Proteolytic Potential of Pseudomonas Species in Milk.</title>
        <authorList>
            <person name="Maier C."/>
            <person name="Huptas C."/>
            <person name="von Neubeck M."/>
            <person name="Scherer S."/>
            <person name="Wenning M."/>
            <person name="Lucking G."/>
        </authorList>
    </citation>
    <scope>NUCLEOTIDE SEQUENCE [LARGE SCALE GENOMIC DNA]</scope>
    <source>
        <strain evidence="11 12">G4779</strain>
    </source>
</reference>
<dbReference type="Proteomes" id="UP000542111">
    <property type="component" value="Unassembled WGS sequence"/>
</dbReference>
<keyword evidence="2" id="KW-0813">Transport</keyword>
<comment type="similarity">
    <text evidence="1">Belongs to the ABC transporter superfamily.</text>
</comment>
<dbReference type="GeneID" id="70102953"/>
<dbReference type="PANTHER" id="PTHR42788">
    <property type="entry name" value="TAURINE IMPORT ATP-BINDING PROTEIN-RELATED"/>
    <property type="match status" value="1"/>
</dbReference>
<feature type="compositionally biased region" description="Pro residues" evidence="9">
    <location>
        <begin position="249"/>
        <end position="259"/>
    </location>
</feature>
<dbReference type="CDD" id="cd03293">
    <property type="entry name" value="ABC_NrtD_SsuB_transporters"/>
    <property type="match status" value="1"/>
</dbReference>
<feature type="domain" description="ABC transporter" evidence="10">
    <location>
        <begin position="15"/>
        <end position="236"/>
    </location>
</feature>
<evidence type="ECO:0000259" key="10">
    <source>
        <dbReference type="PROSITE" id="PS50893"/>
    </source>
</evidence>
<dbReference type="PROSITE" id="PS00211">
    <property type="entry name" value="ABC_TRANSPORTER_1"/>
    <property type="match status" value="1"/>
</dbReference>
<evidence type="ECO:0000256" key="8">
    <source>
        <dbReference type="ARBA" id="ARBA00023136"/>
    </source>
</evidence>
<dbReference type="RefSeq" id="WP_076963651.1">
    <property type="nucleotide sequence ID" value="NZ_CBCRYT010000069.1"/>
</dbReference>